<organism evidence="1 2">
    <name type="scientific">Spelaeicoccus albus</name>
    <dbReference type="NCBI Taxonomy" id="1280376"/>
    <lineage>
        <taxon>Bacteria</taxon>
        <taxon>Bacillati</taxon>
        <taxon>Actinomycetota</taxon>
        <taxon>Actinomycetes</taxon>
        <taxon>Micrococcales</taxon>
        <taxon>Brevibacteriaceae</taxon>
        <taxon>Spelaeicoccus</taxon>
    </lineage>
</organism>
<keyword evidence="2" id="KW-1185">Reference proteome</keyword>
<dbReference type="Proteomes" id="UP000539111">
    <property type="component" value="Unassembled WGS sequence"/>
</dbReference>
<comment type="caution">
    <text evidence="1">The sequence shown here is derived from an EMBL/GenBank/DDBJ whole genome shotgun (WGS) entry which is preliminary data.</text>
</comment>
<name>A0A7Z0D1F2_9MICO</name>
<gene>
    <name evidence="1" type="ORF">BJY26_000301</name>
</gene>
<accession>A0A7Z0D1F2</accession>
<evidence type="ECO:0000313" key="2">
    <source>
        <dbReference type="Proteomes" id="UP000539111"/>
    </source>
</evidence>
<dbReference type="AlphaFoldDB" id="A0A7Z0D1F2"/>
<proteinExistence type="predicted"/>
<evidence type="ECO:0000313" key="1">
    <source>
        <dbReference type="EMBL" id="NYI65995.1"/>
    </source>
</evidence>
<sequence length="49" mass="5129">MPPGFAISVAAPDVALPLDIVRPVVLTVVLDADLQPAVCQVGLKELFDD</sequence>
<protein>
    <submittedName>
        <fullName evidence="1">Uncharacterized protein</fullName>
    </submittedName>
</protein>
<reference evidence="1 2" key="1">
    <citation type="submission" date="2020-07" db="EMBL/GenBank/DDBJ databases">
        <title>Sequencing the genomes of 1000 actinobacteria strains.</title>
        <authorList>
            <person name="Klenk H.-P."/>
        </authorList>
    </citation>
    <scope>NUCLEOTIDE SEQUENCE [LARGE SCALE GENOMIC DNA]</scope>
    <source>
        <strain evidence="1 2">DSM 26341</strain>
    </source>
</reference>
<dbReference type="EMBL" id="JACBZP010000001">
    <property type="protein sequence ID" value="NYI65995.1"/>
    <property type="molecule type" value="Genomic_DNA"/>
</dbReference>